<keyword evidence="2" id="KW-1185">Reference proteome</keyword>
<dbReference type="PANTHER" id="PTHR43431">
    <property type="entry name" value="OXIDOREDUCTASE, SHORT CHAIN DEHYDROGENASE/REDUCTASE FAMILY (AFU_ORTHOLOGUE AFUA_5G14000)"/>
    <property type="match status" value="1"/>
</dbReference>
<name>A0ABV7L5G7_9PROT</name>
<protein>
    <submittedName>
        <fullName evidence="1">SDR family NAD(P)-dependent oxidoreductase</fullName>
    </submittedName>
</protein>
<dbReference type="PANTHER" id="PTHR43431:SF7">
    <property type="entry name" value="OXIDOREDUCTASE, SHORT CHAIN DEHYDROGENASE_REDUCTASE FAMILY (AFU_ORTHOLOGUE AFUA_5G14000)"/>
    <property type="match status" value="1"/>
</dbReference>
<dbReference type="RefSeq" id="WP_379904443.1">
    <property type="nucleotide sequence ID" value="NZ_JBHRTR010000034.1"/>
</dbReference>
<dbReference type="EMBL" id="JBHRTR010000034">
    <property type="protein sequence ID" value="MFC3229852.1"/>
    <property type="molecule type" value="Genomic_DNA"/>
</dbReference>
<proteinExistence type="predicted"/>
<evidence type="ECO:0000313" key="2">
    <source>
        <dbReference type="Proteomes" id="UP001595528"/>
    </source>
</evidence>
<dbReference type="Proteomes" id="UP001595528">
    <property type="component" value="Unassembled WGS sequence"/>
</dbReference>
<dbReference type="PRINTS" id="PR00081">
    <property type="entry name" value="GDHRDH"/>
</dbReference>
<dbReference type="InterPro" id="IPR002347">
    <property type="entry name" value="SDR_fam"/>
</dbReference>
<gene>
    <name evidence="1" type="ORF">ACFOGJ_21560</name>
</gene>
<dbReference type="Gene3D" id="3.40.50.720">
    <property type="entry name" value="NAD(P)-binding Rossmann-like Domain"/>
    <property type="match status" value="1"/>
</dbReference>
<accession>A0ABV7L5G7</accession>
<dbReference type="Pfam" id="PF00106">
    <property type="entry name" value="adh_short"/>
    <property type="match status" value="1"/>
</dbReference>
<evidence type="ECO:0000313" key="1">
    <source>
        <dbReference type="EMBL" id="MFC3229852.1"/>
    </source>
</evidence>
<organism evidence="1 2">
    <name type="scientific">Marinibaculum pumilum</name>
    <dbReference type="NCBI Taxonomy" id="1766165"/>
    <lineage>
        <taxon>Bacteria</taxon>
        <taxon>Pseudomonadati</taxon>
        <taxon>Pseudomonadota</taxon>
        <taxon>Alphaproteobacteria</taxon>
        <taxon>Rhodospirillales</taxon>
        <taxon>Rhodospirillaceae</taxon>
        <taxon>Marinibaculum</taxon>
    </lineage>
</organism>
<comment type="caution">
    <text evidence="1">The sequence shown here is derived from an EMBL/GenBank/DDBJ whole genome shotgun (WGS) entry which is preliminary data.</text>
</comment>
<dbReference type="SUPFAM" id="SSF51735">
    <property type="entry name" value="NAD(P)-binding Rossmann-fold domains"/>
    <property type="match status" value="1"/>
</dbReference>
<dbReference type="InterPro" id="IPR036291">
    <property type="entry name" value="NAD(P)-bd_dom_sf"/>
</dbReference>
<reference evidence="2" key="1">
    <citation type="journal article" date="2019" name="Int. J. Syst. Evol. Microbiol.">
        <title>The Global Catalogue of Microorganisms (GCM) 10K type strain sequencing project: providing services to taxonomists for standard genome sequencing and annotation.</title>
        <authorList>
            <consortium name="The Broad Institute Genomics Platform"/>
            <consortium name="The Broad Institute Genome Sequencing Center for Infectious Disease"/>
            <person name="Wu L."/>
            <person name="Ma J."/>
        </authorList>
    </citation>
    <scope>NUCLEOTIDE SEQUENCE [LARGE SCALE GENOMIC DNA]</scope>
    <source>
        <strain evidence="2">KCTC 42964</strain>
    </source>
</reference>
<sequence length="238" mass="24769">MSGSAATAPGSVAVIGAGAGLSAAVARLFAREGHPVTLGARNPDKLADLCAETGAQALACDAVDPDAVDRFFDAVAAAQGVPEVVVFNPSARSRGPVAELDREAVRHSLMVSCYAGFLVGQRAARDMLAAGRGSILFTGASASVKGFAQSAPFAMGKFGLRGLAQSMARELAPKNIHVAHFVIDGGIGRPNPDPREGRGGPDSQLDPDAIAAAYLFAHRQPRSAWTWEFELRPWTESF</sequence>